<protein>
    <submittedName>
        <fullName evidence="4">Putative ran guanine nucleotide release factor</fullName>
    </submittedName>
</protein>
<dbReference type="SUPFAM" id="SSF55724">
    <property type="entry name" value="Mog1p/PsbP-like"/>
    <property type="match status" value="1"/>
</dbReference>
<dbReference type="GO" id="GO:0031267">
    <property type="term" value="F:small GTPase binding"/>
    <property type="evidence" value="ECO:0007669"/>
    <property type="project" value="TreeGrafter"/>
</dbReference>
<dbReference type="EMBL" id="NBIV01000018">
    <property type="protein sequence ID" value="PXF47944.1"/>
    <property type="molecule type" value="Genomic_DNA"/>
</dbReference>
<comment type="caution">
    <text evidence="4">The sequence shown here is derived from an EMBL/GenBank/DDBJ whole genome shotgun (WGS) entry which is preliminary data.</text>
</comment>
<dbReference type="Gene3D" id="3.40.1000.10">
    <property type="entry name" value="Mog1/PsbP, alpha/beta/alpha sandwich"/>
    <property type="match status" value="1"/>
</dbReference>
<dbReference type="InterPro" id="IPR016123">
    <property type="entry name" value="Mog1/PsbP_a/b/a-sand"/>
</dbReference>
<dbReference type="GO" id="GO:0005085">
    <property type="term" value="F:guanyl-nucleotide exchange factor activity"/>
    <property type="evidence" value="ECO:0007669"/>
    <property type="project" value="TreeGrafter"/>
</dbReference>
<evidence type="ECO:0000313" key="4">
    <source>
        <dbReference type="EMBL" id="PXF47944.1"/>
    </source>
</evidence>
<organism evidence="4 5">
    <name type="scientific">Gracilariopsis chorda</name>
    <dbReference type="NCBI Taxonomy" id="448386"/>
    <lineage>
        <taxon>Eukaryota</taxon>
        <taxon>Rhodophyta</taxon>
        <taxon>Florideophyceae</taxon>
        <taxon>Rhodymeniophycidae</taxon>
        <taxon>Gracilariales</taxon>
        <taxon>Gracilariaceae</taxon>
        <taxon>Gracilariopsis</taxon>
    </lineage>
</organism>
<name>A0A2V3J0N5_9FLOR</name>
<sequence>MVGAASHSAQPHHRPLFGGAISTAIPPQFADVSKIRQVPDNQEIFAHAPTDRSLIVELLQLHPDIPQPPHTTPASHHFSVIATDAHALRADLAASKLLPTSQLPALLTVDPRLHLSFAHGTHVVSKFRDHTAAANTVNVYVVCIRLPNVATDVLLVFNDPIQLHPHSSSTNLGSSVADPHQTDPTIRSSVLQQALNTFQINDWSLFR</sequence>
<keyword evidence="5" id="KW-1185">Reference proteome</keyword>
<dbReference type="PANTHER" id="PTHR15837">
    <property type="entry name" value="RAN GUANINE NUCLEOTIDE RELEASE FACTOR"/>
    <property type="match status" value="1"/>
</dbReference>
<accession>A0A2V3J0N5</accession>
<evidence type="ECO:0000256" key="1">
    <source>
        <dbReference type="ARBA" id="ARBA00010307"/>
    </source>
</evidence>
<dbReference type="STRING" id="448386.A0A2V3J0N5"/>
<comment type="similarity">
    <text evidence="1">Belongs to the MOG1 family.</text>
</comment>
<dbReference type="AlphaFoldDB" id="A0A2V3J0N5"/>
<dbReference type="Pfam" id="PF04603">
    <property type="entry name" value="Mog1"/>
    <property type="match status" value="1"/>
</dbReference>
<dbReference type="Proteomes" id="UP000247409">
    <property type="component" value="Unassembled WGS sequence"/>
</dbReference>
<dbReference type="InterPro" id="IPR007681">
    <property type="entry name" value="Mog1"/>
</dbReference>
<dbReference type="GO" id="GO:0006606">
    <property type="term" value="P:protein import into nucleus"/>
    <property type="evidence" value="ECO:0007669"/>
    <property type="project" value="TreeGrafter"/>
</dbReference>
<keyword evidence="2" id="KW-0813">Transport</keyword>
<reference evidence="4 5" key="1">
    <citation type="journal article" date="2018" name="Mol. Biol. Evol.">
        <title>Analysis of the draft genome of the red seaweed Gracilariopsis chorda provides insights into genome size evolution in Rhodophyta.</title>
        <authorList>
            <person name="Lee J."/>
            <person name="Yang E.C."/>
            <person name="Graf L."/>
            <person name="Yang J.H."/>
            <person name="Qiu H."/>
            <person name="Zel Zion U."/>
            <person name="Chan C.X."/>
            <person name="Stephens T.G."/>
            <person name="Weber A.P.M."/>
            <person name="Boo G.H."/>
            <person name="Boo S.M."/>
            <person name="Kim K.M."/>
            <person name="Shin Y."/>
            <person name="Jung M."/>
            <person name="Lee S.J."/>
            <person name="Yim H.S."/>
            <person name="Lee J.H."/>
            <person name="Bhattacharya D."/>
            <person name="Yoon H.S."/>
        </authorList>
    </citation>
    <scope>NUCLEOTIDE SEQUENCE [LARGE SCALE GENOMIC DNA]</scope>
    <source>
        <strain evidence="4 5">SKKU-2015</strain>
        <tissue evidence="4">Whole body</tissue>
    </source>
</reference>
<gene>
    <name evidence="4" type="ORF">BWQ96_02330</name>
</gene>
<evidence type="ECO:0000256" key="2">
    <source>
        <dbReference type="ARBA" id="ARBA00022448"/>
    </source>
</evidence>
<dbReference type="GO" id="GO:0005634">
    <property type="term" value="C:nucleus"/>
    <property type="evidence" value="ECO:0007669"/>
    <property type="project" value="TreeGrafter"/>
</dbReference>
<keyword evidence="3" id="KW-0653">Protein transport</keyword>
<dbReference type="OrthoDB" id="10255285at2759"/>
<dbReference type="PANTHER" id="PTHR15837:SF0">
    <property type="entry name" value="RAN GUANINE NUCLEOTIDE RELEASE FACTOR"/>
    <property type="match status" value="1"/>
</dbReference>
<proteinExistence type="inferred from homology"/>
<evidence type="ECO:0000256" key="3">
    <source>
        <dbReference type="ARBA" id="ARBA00022927"/>
    </source>
</evidence>
<evidence type="ECO:0000313" key="5">
    <source>
        <dbReference type="Proteomes" id="UP000247409"/>
    </source>
</evidence>